<reference evidence="1" key="1">
    <citation type="journal article" date="2020" name="BMC">
        <title>Leishmania infection induces a limited differential gene expression in the sand fly midgut.</title>
        <authorList>
            <person name="Coutinho-Abreu I.V."/>
            <person name="Serafim T.D."/>
            <person name="Meneses C."/>
            <person name="Kamhawi S."/>
            <person name="Oliveira F."/>
            <person name="Valenzuela J.G."/>
        </authorList>
    </citation>
    <scope>NUCLEOTIDE SEQUENCE</scope>
    <source>
        <strain evidence="1">Jacobina</strain>
        <tissue evidence="1">Midgut</tissue>
    </source>
</reference>
<sequence length="74" mass="8216">MSLPRPFLTATPLLTSRGSSSSHCSVFAAKNCALIATERDGDIKSNVTSHFIKNIHFPCDFFVRGTTQLPHYEF</sequence>
<dbReference type="AlphaFoldDB" id="A0A7G3AN22"/>
<name>A0A7G3AN22_LUTLO</name>
<proteinExistence type="predicted"/>
<protein>
    <submittedName>
        <fullName evidence="1">Putative secreted protein</fullName>
    </submittedName>
</protein>
<dbReference type="EMBL" id="GITU01004651">
    <property type="protein sequence ID" value="MBC1173354.1"/>
    <property type="molecule type" value="Transcribed_RNA"/>
</dbReference>
<organism evidence="1">
    <name type="scientific">Lutzomyia longipalpis</name>
    <name type="common">Sand fly</name>
    <dbReference type="NCBI Taxonomy" id="7200"/>
    <lineage>
        <taxon>Eukaryota</taxon>
        <taxon>Metazoa</taxon>
        <taxon>Ecdysozoa</taxon>
        <taxon>Arthropoda</taxon>
        <taxon>Hexapoda</taxon>
        <taxon>Insecta</taxon>
        <taxon>Pterygota</taxon>
        <taxon>Neoptera</taxon>
        <taxon>Endopterygota</taxon>
        <taxon>Diptera</taxon>
        <taxon>Nematocera</taxon>
        <taxon>Psychodoidea</taxon>
        <taxon>Psychodidae</taxon>
        <taxon>Lutzomyia</taxon>
        <taxon>Lutzomyia</taxon>
    </lineage>
</organism>
<evidence type="ECO:0000313" key="1">
    <source>
        <dbReference type="EMBL" id="MBC1173354.1"/>
    </source>
</evidence>
<accession>A0A7G3AN22</accession>